<evidence type="ECO:0000313" key="2">
    <source>
        <dbReference type="EMBL" id="WVZ79674.1"/>
    </source>
</evidence>
<organism evidence="2 3">
    <name type="scientific">Paspalum notatum var. saurae</name>
    <dbReference type="NCBI Taxonomy" id="547442"/>
    <lineage>
        <taxon>Eukaryota</taxon>
        <taxon>Viridiplantae</taxon>
        <taxon>Streptophyta</taxon>
        <taxon>Embryophyta</taxon>
        <taxon>Tracheophyta</taxon>
        <taxon>Spermatophyta</taxon>
        <taxon>Magnoliopsida</taxon>
        <taxon>Liliopsida</taxon>
        <taxon>Poales</taxon>
        <taxon>Poaceae</taxon>
        <taxon>PACMAD clade</taxon>
        <taxon>Panicoideae</taxon>
        <taxon>Andropogonodae</taxon>
        <taxon>Paspaleae</taxon>
        <taxon>Paspalinae</taxon>
        <taxon>Paspalum</taxon>
    </lineage>
</organism>
<gene>
    <name evidence="2" type="ORF">U9M48_027227</name>
</gene>
<dbReference type="EMBL" id="CP144750">
    <property type="protein sequence ID" value="WVZ79674.1"/>
    <property type="molecule type" value="Genomic_DNA"/>
</dbReference>
<protein>
    <submittedName>
        <fullName evidence="2">Uncharacterized protein</fullName>
    </submittedName>
</protein>
<feature type="region of interest" description="Disordered" evidence="1">
    <location>
        <begin position="1"/>
        <end position="21"/>
    </location>
</feature>
<evidence type="ECO:0000256" key="1">
    <source>
        <dbReference type="SAM" id="MobiDB-lite"/>
    </source>
</evidence>
<reference evidence="2 3" key="1">
    <citation type="submission" date="2024-02" db="EMBL/GenBank/DDBJ databases">
        <title>High-quality chromosome-scale genome assembly of Pensacola bahiagrass (Paspalum notatum Flugge var. saurae).</title>
        <authorList>
            <person name="Vega J.M."/>
            <person name="Podio M."/>
            <person name="Orjuela J."/>
            <person name="Siena L.A."/>
            <person name="Pessino S.C."/>
            <person name="Combes M.C."/>
            <person name="Mariac C."/>
            <person name="Albertini E."/>
            <person name="Pupilli F."/>
            <person name="Ortiz J.P.A."/>
            <person name="Leblanc O."/>
        </authorList>
    </citation>
    <scope>NUCLEOTIDE SEQUENCE [LARGE SCALE GENOMIC DNA]</scope>
    <source>
        <strain evidence="2">R1</strain>
        <tissue evidence="2">Leaf</tissue>
    </source>
</reference>
<name>A0AAQ3TW49_PASNO</name>
<dbReference type="Proteomes" id="UP001341281">
    <property type="component" value="Chromosome 06"/>
</dbReference>
<accession>A0AAQ3TW49</accession>
<sequence length="98" mass="10360">MPVSRAMEVVDPPCTGQPSKMASKARRYTGFIMENDLYNGRLALQLTCSSAPAGEDRPIHASNGLERCHALQSHSTTACAGAGRRAAAVQCQDTAAIL</sequence>
<evidence type="ECO:0000313" key="3">
    <source>
        <dbReference type="Proteomes" id="UP001341281"/>
    </source>
</evidence>
<proteinExistence type="predicted"/>
<dbReference type="AlphaFoldDB" id="A0AAQ3TW49"/>
<keyword evidence="3" id="KW-1185">Reference proteome</keyword>